<dbReference type="PROSITE" id="PS50259">
    <property type="entry name" value="G_PROTEIN_RECEP_F3_4"/>
    <property type="match status" value="1"/>
</dbReference>
<evidence type="ECO:0000256" key="5">
    <source>
        <dbReference type="ARBA" id="ARBA00022729"/>
    </source>
</evidence>
<feature type="transmembrane region" description="Helical" evidence="12">
    <location>
        <begin position="652"/>
        <end position="674"/>
    </location>
</feature>
<dbReference type="GO" id="GO:0005886">
    <property type="term" value="C:plasma membrane"/>
    <property type="evidence" value="ECO:0007669"/>
    <property type="project" value="UniProtKB-SubCell"/>
</dbReference>
<evidence type="ECO:0000256" key="4">
    <source>
        <dbReference type="ARBA" id="ARBA00022692"/>
    </source>
</evidence>
<sequence length="699" mass="79055">MADKAHEFSIYGMVPKEALQYLGIVQLLLHMNWMWIGFMADNNENAERFVQEMRLAFSQSGICLAFERVYPDLKLEGAFEDILKWIDETYNKVINSTANAIIFYGEAGSMIILRSLLQVSEMEEIVQKPKCKVWILTAQIDFTLSEYQRSLDIQFIHGVLSFAIHSSELQEFEGFVQSRTPFKAKEDGFIKGFWAHAFNCMFPNTVLGEEGGDICTGEERMESLPGPFFEMRMTGYSYNIYNAVYAVAHALHAMYQFKSKSKTMISGEIRNLPYLQPWQLHQFLKCVSFNNSAGEEISFDENGELKAGFDIINWVIFPNQSFVRVKIGKIAPPTLPDQALTINEEAIVWHKGCNQVQPLSVCNDKCTPGYSKNRKEGEPFCCYDCIKCPEGKISDKEDMVDCFQCPDNCYPNKDQDLCFQKVVSFLSYQENLGFSLAFGALSFSFITVLVLVTFVKHHNTPIVKANNRRLTYTLLVSLLFCFLCALLFIGQPEHVMCLLRQTSFGIIFSIVISSLLAKTITVVLAFMATTPGSRMRKWVGKRLATSIVLSCSLTQAGICTVWLVTSPPFPDTDIYSATEEIILECNEASPTIFYCVLGYMGFLAIVSFNVAFLARKLPDSFNEAKFITFSMLVFCSVWISFVPTYLSTRGKYMVAVEIFSILASSAGLLGCIFIPKLYIIVLRPELNIKEQLISRKACI</sequence>
<evidence type="ECO:0000313" key="14">
    <source>
        <dbReference type="Proteomes" id="UP001190640"/>
    </source>
</evidence>
<evidence type="ECO:0000313" key="15">
    <source>
        <dbReference type="RefSeq" id="XP_054850041.1"/>
    </source>
</evidence>
<keyword evidence="10" id="KW-0325">Glycoprotein</keyword>
<feature type="transmembrane region" description="Helical" evidence="12">
    <location>
        <begin position="502"/>
        <end position="526"/>
    </location>
</feature>
<dbReference type="GeneID" id="129339486"/>
<evidence type="ECO:0000256" key="3">
    <source>
        <dbReference type="ARBA" id="ARBA00022475"/>
    </source>
</evidence>
<keyword evidence="8 12" id="KW-0472">Membrane</keyword>
<dbReference type="InterPro" id="IPR000068">
    <property type="entry name" value="GPCR_3_Ca_sens_rcpt-rel"/>
</dbReference>
<keyword evidence="7" id="KW-0297">G-protein coupled receptor</keyword>
<dbReference type="Gene3D" id="3.40.50.2300">
    <property type="match status" value="2"/>
</dbReference>
<keyword evidence="9" id="KW-0675">Receptor</keyword>
<dbReference type="PRINTS" id="PR01535">
    <property type="entry name" value="VOMERONASL2R"/>
</dbReference>
<dbReference type="RefSeq" id="XP_054850041.1">
    <property type="nucleotide sequence ID" value="XM_054994066.1"/>
</dbReference>
<evidence type="ECO:0000256" key="12">
    <source>
        <dbReference type="SAM" id="Phobius"/>
    </source>
</evidence>
<dbReference type="Pfam" id="PF00003">
    <property type="entry name" value="7tm_3"/>
    <property type="match status" value="1"/>
</dbReference>
<protein>
    <submittedName>
        <fullName evidence="15">Vomeronasal type-2 receptor 26-like</fullName>
    </submittedName>
</protein>
<evidence type="ECO:0000256" key="7">
    <source>
        <dbReference type="ARBA" id="ARBA00023040"/>
    </source>
</evidence>
<dbReference type="GO" id="GO:0004930">
    <property type="term" value="F:G protein-coupled receptor activity"/>
    <property type="evidence" value="ECO:0007669"/>
    <property type="project" value="UniProtKB-KW"/>
</dbReference>
<evidence type="ECO:0000256" key="2">
    <source>
        <dbReference type="ARBA" id="ARBA00007242"/>
    </source>
</evidence>
<dbReference type="InterPro" id="IPR017978">
    <property type="entry name" value="GPCR_3_C"/>
</dbReference>
<dbReference type="PANTHER" id="PTHR24061:SF599">
    <property type="entry name" value="G-PROTEIN COUPLED RECEPTORS FAMILY 3 PROFILE DOMAIN-CONTAINING PROTEIN"/>
    <property type="match status" value="1"/>
</dbReference>
<keyword evidence="11" id="KW-0807">Transducer</keyword>
<feature type="transmembrane region" description="Helical" evidence="12">
    <location>
        <begin position="591"/>
        <end position="614"/>
    </location>
</feature>
<dbReference type="CDD" id="cd15283">
    <property type="entry name" value="7tmC_V2R_pheromone"/>
    <property type="match status" value="1"/>
</dbReference>
<evidence type="ECO:0000259" key="13">
    <source>
        <dbReference type="PROSITE" id="PS50259"/>
    </source>
</evidence>
<dbReference type="AlphaFoldDB" id="A0AA97K6X7"/>
<keyword evidence="5" id="KW-0732">Signal</keyword>
<dbReference type="InterPro" id="IPR001828">
    <property type="entry name" value="ANF_lig-bd_rcpt"/>
</dbReference>
<dbReference type="InterPro" id="IPR011500">
    <property type="entry name" value="GPCR_3_9-Cys_dom"/>
</dbReference>
<dbReference type="InterPro" id="IPR038550">
    <property type="entry name" value="GPCR_3_9-Cys_sf"/>
</dbReference>
<dbReference type="Pfam" id="PF07562">
    <property type="entry name" value="NCD3G"/>
    <property type="match status" value="1"/>
</dbReference>
<proteinExistence type="inferred from homology"/>
<evidence type="ECO:0000256" key="9">
    <source>
        <dbReference type="ARBA" id="ARBA00023170"/>
    </source>
</evidence>
<evidence type="ECO:0000256" key="1">
    <source>
        <dbReference type="ARBA" id="ARBA00004651"/>
    </source>
</evidence>
<evidence type="ECO:0000256" key="11">
    <source>
        <dbReference type="ARBA" id="ARBA00023224"/>
    </source>
</evidence>
<dbReference type="SUPFAM" id="SSF53822">
    <property type="entry name" value="Periplasmic binding protein-like I"/>
    <property type="match status" value="1"/>
</dbReference>
<dbReference type="FunFam" id="2.10.50.30:FF:000002">
    <property type="entry name" value="Vomeronasal 2 receptor, h1"/>
    <property type="match status" value="1"/>
</dbReference>
<comment type="subcellular location">
    <subcellularLocation>
        <location evidence="1">Cell membrane</location>
        <topology evidence="1">Multi-pass membrane protein</topology>
    </subcellularLocation>
</comment>
<feature type="transmembrane region" description="Helical" evidence="12">
    <location>
        <begin position="432"/>
        <end position="452"/>
    </location>
</feature>
<feature type="transmembrane region" description="Helical" evidence="12">
    <location>
        <begin position="626"/>
        <end position="646"/>
    </location>
</feature>
<evidence type="ECO:0000256" key="8">
    <source>
        <dbReference type="ARBA" id="ARBA00023136"/>
    </source>
</evidence>
<gene>
    <name evidence="15" type="primary">LOC129339486</name>
</gene>
<feature type="domain" description="G-protein coupled receptors family 3 profile" evidence="13">
    <location>
        <begin position="432"/>
        <end position="696"/>
    </location>
</feature>
<dbReference type="PROSITE" id="PS00981">
    <property type="entry name" value="G_PROTEIN_RECEP_F3_3"/>
    <property type="match status" value="1"/>
</dbReference>
<keyword evidence="14" id="KW-1185">Reference proteome</keyword>
<keyword evidence="6 12" id="KW-1133">Transmembrane helix</keyword>
<evidence type="ECO:0000256" key="10">
    <source>
        <dbReference type="ARBA" id="ARBA00023180"/>
    </source>
</evidence>
<name>A0AA97K6X7_EUBMA</name>
<dbReference type="PANTHER" id="PTHR24061">
    <property type="entry name" value="CALCIUM-SENSING RECEPTOR-RELATED"/>
    <property type="match status" value="1"/>
</dbReference>
<reference evidence="15" key="1">
    <citation type="submission" date="2025-08" db="UniProtKB">
        <authorList>
            <consortium name="RefSeq"/>
        </authorList>
    </citation>
    <scope>IDENTIFICATION</scope>
    <source>
        <tissue evidence="15">Blood</tissue>
    </source>
</reference>
<feature type="transmembrane region" description="Helical" evidence="12">
    <location>
        <begin position="472"/>
        <end position="490"/>
    </location>
</feature>
<dbReference type="Gene3D" id="2.10.50.30">
    <property type="entry name" value="GPCR, family 3, nine cysteines domain"/>
    <property type="match status" value="1"/>
</dbReference>
<dbReference type="PRINTS" id="PR00248">
    <property type="entry name" value="GPCRMGR"/>
</dbReference>
<accession>A0AA97K6X7</accession>
<keyword evidence="3" id="KW-1003">Cell membrane</keyword>
<feature type="transmembrane region" description="Helical" evidence="12">
    <location>
        <begin position="547"/>
        <end position="565"/>
    </location>
</feature>
<dbReference type="InterPro" id="IPR004073">
    <property type="entry name" value="GPCR_3_vmron_rcpt_2"/>
</dbReference>
<dbReference type="InterPro" id="IPR028082">
    <property type="entry name" value="Peripla_BP_I"/>
</dbReference>
<dbReference type="Pfam" id="PF01094">
    <property type="entry name" value="ANF_receptor"/>
    <property type="match status" value="1"/>
</dbReference>
<dbReference type="InterPro" id="IPR000337">
    <property type="entry name" value="GPCR_3"/>
</dbReference>
<dbReference type="Proteomes" id="UP001190640">
    <property type="component" value="Chromosome 12"/>
</dbReference>
<keyword evidence="4 12" id="KW-0812">Transmembrane</keyword>
<comment type="similarity">
    <text evidence="2">Belongs to the G-protein coupled receptor 3 family.</text>
</comment>
<dbReference type="KEGG" id="emc:129339486"/>
<dbReference type="InterPro" id="IPR017979">
    <property type="entry name" value="GPCR_3_CS"/>
</dbReference>
<evidence type="ECO:0000256" key="6">
    <source>
        <dbReference type="ARBA" id="ARBA00022989"/>
    </source>
</evidence>
<dbReference type="FunFam" id="3.40.50.2300:FF:000024">
    <property type="entry name" value="Vomeronasal 2, receptor 73"/>
    <property type="match status" value="1"/>
</dbReference>
<organism evidence="14 15">
    <name type="scientific">Eublepharis macularius</name>
    <name type="common">Leopard gecko</name>
    <name type="synonym">Cyrtodactylus macularius</name>
    <dbReference type="NCBI Taxonomy" id="481883"/>
    <lineage>
        <taxon>Eukaryota</taxon>
        <taxon>Metazoa</taxon>
        <taxon>Chordata</taxon>
        <taxon>Craniata</taxon>
        <taxon>Vertebrata</taxon>
        <taxon>Euteleostomi</taxon>
        <taxon>Lepidosauria</taxon>
        <taxon>Squamata</taxon>
        <taxon>Bifurcata</taxon>
        <taxon>Gekkota</taxon>
        <taxon>Eublepharidae</taxon>
        <taxon>Eublepharinae</taxon>
        <taxon>Eublepharis</taxon>
    </lineage>
</organism>